<evidence type="ECO:0000313" key="1">
    <source>
        <dbReference type="EMBL" id="CAA3011838.1"/>
    </source>
</evidence>
<evidence type="ECO:0000313" key="2">
    <source>
        <dbReference type="Proteomes" id="UP000594638"/>
    </source>
</evidence>
<keyword evidence="2" id="KW-1185">Reference proteome</keyword>
<dbReference type="Gramene" id="OE9A029306T1">
    <property type="protein sequence ID" value="OE9A029306C1"/>
    <property type="gene ID" value="OE9A029306"/>
</dbReference>
<dbReference type="Proteomes" id="UP000594638">
    <property type="component" value="Unassembled WGS sequence"/>
</dbReference>
<proteinExistence type="predicted"/>
<dbReference type="AlphaFoldDB" id="A0A8S0U395"/>
<organism evidence="1 2">
    <name type="scientific">Olea europaea subsp. europaea</name>
    <dbReference type="NCBI Taxonomy" id="158383"/>
    <lineage>
        <taxon>Eukaryota</taxon>
        <taxon>Viridiplantae</taxon>
        <taxon>Streptophyta</taxon>
        <taxon>Embryophyta</taxon>
        <taxon>Tracheophyta</taxon>
        <taxon>Spermatophyta</taxon>
        <taxon>Magnoliopsida</taxon>
        <taxon>eudicotyledons</taxon>
        <taxon>Gunneridae</taxon>
        <taxon>Pentapetalae</taxon>
        <taxon>asterids</taxon>
        <taxon>lamiids</taxon>
        <taxon>Lamiales</taxon>
        <taxon>Oleaceae</taxon>
        <taxon>Oleeae</taxon>
        <taxon>Olea</taxon>
    </lineage>
</organism>
<reference evidence="1 2" key="1">
    <citation type="submission" date="2019-12" db="EMBL/GenBank/DDBJ databases">
        <authorList>
            <person name="Alioto T."/>
            <person name="Alioto T."/>
            <person name="Gomez Garrido J."/>
        </authorList>
    </citation>
    <scope>NUCLEOTIDE SEQUENCE [LARGE SCALE GENOMIC DNA]</scope>
</reference>
<accession>A0A8S0U395</accession>
<comment type="caution">
    <text evidence="1">The sequence shown here is derived from an EMBL/GenBank/DDBJ whole genome shotgun (WGS) entry which is preliminary data.</text>
</comment>
<dbReference type="EMBL" id="CACTIH010007381">
    <property type="protein sequence ID" value="CAA3011838.1"/>
    <property type="molecule type" value="Genomic_DNA"/>
</dbReference>
<name>A0A8S0U395_OLEEU</name>
<sequence>MVSEYYSGDITSDEENELEDRVSNLEVKLEKMNSEIRDGIGAMKFEFQRKPTLKSDTPFKGLEVGRDAEAHLHKEGAARLENRGHQLEILESKDWESSLLDRLPPSQEGIATEHMLNFNVLATSLSVFFEAVKEWKRLKPPDLDENRELAQWNRLVFKWLNELALATPELTLTFEIPTKYDDIGIDIENRKHYEELWKFANQIRKLEVPSFKREDPKTNAFLDRKERETAAIYLDGEVVAEVCKLQ</sequence>
<protein>
    <submittedName>
        <fullName evidence="1">Uncharacterized protein</fullName>
    </submittedName>
</protein>
<gene>
    <name evidence="1" type="ORF">OLEA9_A029306</name>
</gene>